<feature type="transmembrane region" description="Helical" evidence="1">
    <location>
        <begin position="20"/>
        <end position="41"/>
    </location>
</feature>
<name>A0A9P9L634_FUSSL</name>
<gene>
    <name evidence="2" type="ORF">B0J15DRAFT_137638</name>
</gene>
<keyword evidence="3" id="KW-1185">Reference proteome</keyword>
<accession>A0A9P9L634</accession>
<evidence type="ECO:0000313" key="2">
    <source>
        <dbReference type="EMBL" id="KAH7274662.1"/>
    </source>
</evidence>
<organism evidence="2 3">
    <name type="scientific">Fusarium solani</name>
    <name type="common">Filamentous fungus</name>
    <dbReference type="NCBI Taxonomy" id="169388"/>
    <lineage>
        <taxon>Eukaryota</taxon>
        <taxon>Fungi</taxon>
        <taxon>Dikarya</taxon>
        <taxon>Ascomycota</taxon>
        <taxon>Pezizomycotina</taxon>
        <taxon>Sordariomycetes</taxon>
        <taxon>Hypocreomycetidae</taxon>
        <taxon>Hypocreales</taxon>
        <taxon>Nectriaceae</taxon>
        <taxon>Fusarium</taxon>
        <taxon>Fusarium solani species complex</taxon>
    </lineage>
</organism>
<reference evidence="2" key="1">
    <citation type="journal article" date="2021" name="Nat. Commun.">
        <title>Genetic determinants of endophytism in the Arabidopsis root mycobiome.</title>
        <authorList>
            <person name="Mesny F."/>
            <person name="Miyauchi S."/>
            <person name="Thiergart T."/>
            <person name="Pickel B."/>
            <person name="Atanasova L."/>
            <person name="Karlsson M."/>
            <person name="Huettel B."/>
            <person name="Barry K.W."/>
            <person name="Haridas S."/>
            <person name="Chen C."/>
            <person name="Bauer D."/>
            <person name="Andreopoulos W."/>
            <person name="Pangilinan J."/>
            <person name="LaButti K."/>
            <person name="Riley R."/>
            <person name="Lipzen A."/>
            <person name="Clum A."/>
            <person name="Drula E."/>
            <person name="Henrissat B."/>
            <person name="Kohler A."/>
            <person name="Grigoriev I.V."/>
            <person name="Martin F.M."/>
            <person name="Hacquard S."/>
        </authorList>
    </citation>
    <scope>NUCLEOTIDE SEQUENCE</scope>
    <source>
        <strain evidence="2">FSSC 5 MPI-SDFR-AT-0091</strain>
    </source>
</reference>
<sequence length="157" mass="17587">MVKIGPPRDANSGEQPSTLYSLIMTPINITVFLLSLFLVDLRYTQGRINRYGDGDNGSGRSSRWMPRWFTQPYQHIGHTDHDAHGSWHYHSKQKKLMKMEADEAFQMRSTVLVLLAVMVALGTSAAWYLTSRLYHGVVSLAAASSDNMTMPQPGLST</sequence>
<dbReference type="EMBL" id="JAGTJS010000002">
    <property type="protein sequence ID" value="KAH7274662.1"/>
    <property type="molecule type" value="Genomic_DNA"/>
</dbReference>
<dbReference type="AlphaFoldDB" id="A0A9P9L634"/>
<evidence type="ECO:0000313" key="3">
    <source>
        <dbReference type="Proteomes" id="UP000736672"/>
    </source>
</evidence>
<dbReference type="Proteomes" id="UP000736672">
    <property type="component" value="Unassembled WGS sequence"/>
</dbReference>
<dbReference type="OrthoDB" id="4156595at2759"/>
<evidence type="ECO:0000256" key="1">
    <source>
        <dbReference type="SAM" id="Phobius"/>
    </source>
</evidence>
<comment type="caution">
    <text evidence="2">The sequence shown here is derived from an EMBL/GenBank/DDBJ whole genome shotgun (WGS) entry which is preliminary data.</text>
</comment>
<keyword evidence="1" id="KW-0472">Membrane</keyword>
<protein>
    <submittedName>
        <fullName evidence="2">Uncharacterized protein</fullName>
    </submittedName>
</protein>
<keyword evidence="1" id="KW-1133">Transmembrane helix</keyword>
<keyword evidence="1" id="KW-0812">Transmembrane</keyword>
<feature type="transmembrane region" description="Helical" evidence="1">
    <location>
        <begin position="105"/>
        <end position="129"/>
    </location>
</feature>
<proteinExistence type="predicted"/>